<sequence length="367" mass="42072">MAETAPTKTSKSGKKPSDSGAAVASRVKNQSLGKARDAKQDEFYTQLSDIERELKHYKKYFKNKVVYCNCDDPRVSNFFHYFSYNFDRLGLKKLVTTCYKSQHRDLFSQHDSEQAIHLAYCGGNAGTGVPDPEEIGIQYLKGDGDFRSEESLALLKEADIVVTNPPFSLFREYIAQLIQYDKKFLVVGNQNAISYKEIFNHIIENRMWLGNRSGDMAFQVPDHYEERETRFWVDENGQKWRSLGNACWFTNLDIAKRHEELILYKEYNPRDYPAYVNYDAIEVGKTSDIPANYPGAMGVPVTFLDKYNPDQFEILGSSRTLGQPMSQVAERGSYAQGGPRFYLANGDGTYQRLYDRIVIKNRMLKAS</sequence>
<organism evidence="2 3">
    <name type="scientific">Acidipila rosea</name>
    <dbReference type="NCBI Taxonomy" id="768535"/>
    <lineage>
        <taxon>Bacteria</taxon>
        <taxon>Pseudomonadati</taxon>
        <taxon>Acidobacteriota</taxon>
        <taxon>Terriglobia</taxon>
        <taxon>Terriglobales</taxon>
        <taxon>Acidobacteriaceae</taxon>
        <taxon>Acidipila</taxon>
    </lineage>
</organism>
<dbReference type="GO" id="GO:0008168">
    <property type="term" value="F:methyltransferase activity"/>
    <property type="evidence" value="ECO:0007669"/>
    <property type="project" value="UniProtKB-KW"/>
</dbReference>
<protein>
    <submittedName>
        <fullName evidence="2">Adenine-specific methyltransferase EcoRI-like protein</fullName>
    </submittedName>
</protein>
<keyword evidence="2" id="KW-0808">Transferase</keyword>
<accession>A0A4R1KWT8</accession>
<feature type="region of interest" description="Disordered" evidence="1">
    <location>
        <begin position="1"/>
        <end position="34"/>
    </location>
</feature>
<dbReference type="RefSeq" id="WP_131999456.1">
    <property type="nucleotide sequence ID" value="NZ_SMGK01000008.1"/>
</dbReference>
<dbReference type="Pfam" id="PF13651">
    <property type="entry name" value="EcoRI_methylase"/>
    <property type="match status" value="1"/>
</dbReference>
<feature type="compositionally biased region" description="Low complexity" evidence="1">
    <location>
        <begin position="1"/>
        <end position="10"/>
    </location>
</feature>
<dbReference type="InterPro" id="IPR002052">
    <property type="entry name" value="DNA_methylase_N6_adenine_CS"/>
</dbReference>
<proteinExistence type="predicted"/>
<evidence type="ECO:0000256" key="1">
    <source>
        <dbReference type="SAM" id="MobiDB-lite"/>
    </source>
</evidence>
<evidence type="ECO:0000313" key="2">
    <source>
        <dbReference type="EMBL" id="TCK69765.1"/>
    </source>
</evidence>
<reference evidence="2 3" key="1">
    <citation type="submission" date="2019-03" db="EMBL/GenBank/DDBJ databases">
        <title>Genomic Encyclopedia of Type Strains, Phase IV (KMG-IV): sequencing the most valuable type-strain genomes for metagenomic binning, comparative biology and taxonomic classification.</title>
        <authorList>
            <person name="Goeker M."/>
        </authorList>
    </citation>
    <scope>NUCLEOTIDE SEQUENCE [LARGE SCALE GENOMIC DNA]</scope>
    <source>
        <strain evidence="2 3">DSM 103428</strain>
    </source>
</reference>
<keyword evidence="2" id="KW-0489">Methyltransferase</keyword>
<dbReference type="PROSITE" id="PS00092">
    <property type="entry name" value="N6_MTASE"/>
    <property type="match status" value="1"/>
</dbReference>
<keyword evidence="3" id="KW-1185">Reference proteome</keyword>
<comment type="caution">
    <text evidence="2">The sequence shown here is derived from an EMBL/GenBank/DDBJ whole genome shotgun (WGS) entry which is preliminary data.</text>
</comment>
<dbReference type="EMBL" id="SMGK01000008">
    <property type="protein sequence ID" value="TCK69765.1"/>
    <property type="molecule type" value="Genomic_DNA"/>
</dbReference>
<dbReference type="GO" id="GO:0032259">
    <property type="term" value="P:methylation"/>
    <property type="evidence" value="ECO:0007669"/>
    <property type="project" value="UniProtKB-KW"/>
</dbReference>
<dbReference type="GO" id="GO:0003676">
    <property type="term" value="F:nucleic acid binding"/>
    <property type="evidence" value="ECO:0007669"/>
    <property type="project" value="InterPro"/>
</dbReference>
<evidence type="ECO:0000313" key="3">
    <source>
        <dbReference type="Proteomes" id="UP000295210"/>
    </source>
</evidence>
<gene>
    <name evidence="2" type="ORF">C7378_3513</name>
</gene>
<dbReference type="InterPro" id="IPR025247">
    <property type="entry name" value="EcoRI-like_methylase"/>
</dbReference>
<dbReference type="OrthoDB" id="9774673at2"/>
<name>A0A4R1KWT8_9BACT</name>
<dbReference type="Proteomes" id="UP000295210">
    <property type="component" value="Unassembled WGS sequence"/>
</dbReference>
<dbReference type="AlphaFoldDB" id="A0A4R1KWT8"/>